<evidence type="ECO:0000256" key="2">
    <source>
        <dbReference type="ARBA" id="ARBA00022112"/>
    </source>
</evidence>
<protein>
    <recommendedName>
        <fullName evidence="2 4">GTP cyclohydrolase 1 type 2 homolog</fullName>
    </recommendedName>
</protein>
<dbReference type="Proteomes" id="UP001234495">
    <property type="component" value="Unassembled WGS sequence"/>
</dbReference>
<dbReference type="NCBIfam" id="TIGR00486">
    <property type="entry name" value="YbgI_SA1388"/>
    <property type="match status" value="1"/>
</dbReference>
<dbReference type="InterPro" id="IPR036069">
    <property type="entry name" value="DUF34/NIF3_sf"/>
</dbReference>
<name>A0ABT9ZI09_9BACI</name>
<gene>
    <name evidence="5" type="ORF">J2S19_002898</name>
</gene>
<proteinExistence type="inferred from homology"/>
<evidence type="ECO:0000256" key="3">
    <source>
        <dbReference type="ARBA" id="ARBA00022723"/>
    </source>
</evidence>
<dbReference type="InterPro" id="IPR015867">
    <property type="entry name" value="N-reg_PII/ATP_PRibTrfase_C"/>
</dbReference>
<evidence type="ECO:0000256" key="4">
    <source>
        <dbReference type="PIRNR" id="PIRNR037489"/>
    </source>
</evidence>
<dbReference type="PANTHER" id="PTHR13799">
    <property type="entry name" value="NGG1 INTERACTING FACTOR 3"/>
    <property type="match status" value="1"/>
</dbReference>
<accession>A0ABT9ZI09</accession>
<dbReference type="PANTHER" id="PTHR13799:SF14">
    <property type="entry name" value="GTP CYCLOHYDROLASE 1 TYPE 2 HOMOLOG"/>
    <property type="match status" value="1"/>
</dbReference>
<keyword evidence="3 4" id="KW-0479">Metal-binding</keyword>
<dbReference type="EMBL" id="JAUSUD010000013">
    <property type="protein sequence ID" value="MDQ0231615.1"/>
    <property type="molecule type" value="Genomic_DNA"/>
</dbReference>
<keyword evidence="6" id="KW-1185">Reference proteome</keyword>
<reference evidence="5 6" key="1">
    <citation type="submission" date="2023-07" db="EMBL/GenBank/DDBJ databases">
        <title>Genomic Encyclopedia of Type Strains, Phase IV (KMG-IV): sequencing the most valuable type-strain genomes for metagenomic binning, comparative biology and taxonomic classification.</title>
        <authorList>
            <person name="Goeker M."/>
        </authorList>
    </citation>
    <scope>NUCLEOTIDE SEQUENCE [LARGE SCALE GENOMIC DNA]</scope>
    <source>
        <strain evidence="5 6">DSM 29005</strain>
    </source>
</reference>
<dbReference type="SUPFAM" id="SSF102705">
    <property type="entry name" value="NIF3 (NGG1p interacting factor 3)-like"/>
    <property type="match status" value="1"/>
</dbReference>
<dbReference type="InterPro" id="IPR017221">
    <property type="entry name" value="DUF34/NIF3_bac"/>
</dbReference>
<comment type="similarity">
    <text evidence="1 4">Belongs to the GTP cyclohydrolase I type 2/NIF3 family.</text>
</comment>
<dbReference type="PIRSF" id="PIRSF037489">
    <property type="entry name" value="UCP037489_NIF3_YqfO"/>
    <property type="match status" value="1"/>
</dbReference>
<organism evidence="5 6">
    <name type="scientific">Metabacillus malikii</name>
    <dbReference type="NCBI Taxonomy" id="1504265"/>
    <lineage>
        <taxon>Bacteria</taxon>
        <taxon>Bacillati</taxon>
        <taxon>Bacillota</taxon>
        <taxon>Bacilli</taxon>
        <taxon>Bacillales</taxon>
        <taxon>Bacillaceae</taxon>
        <taxon>Metabacillus</taxon>
    </lineage>
</organism>
<evidence type="ECO:0000313" key="5">
    <source>
        <dbReference type="EMBL" id="MDQ0231615.1"/>
    </source>
</evidence>
<evidence type="ECO:0000313" key="6">
    <source>
        <dbReference type="Proteomes" id="UP001234495"/>
    </source>
</evidence>
<dbReference type="Gene3D" id="3.40.1390.30">
    <property type="entry name" value="NIF3 (NGG1p interacting factor 3)-like"/>
    <property type="match status" value="1"/>
</dbReference>
<evidence type="ECO:0000256" key="1">
    <source>
        <dbReference type="ARBA" id="ARBA00006964"/>
    </source>
</evidence>
<comment type="caution">
    <text evidence="5">The sequence shown here is derived from an EMBL/GenBank/DDBJ whole genome shotgun (WGS) entry which is preliminary data.</text>
</comment>
<dbReference type="Pfam" id="PF01784">
    <property type="entry name" value="DUF34_NIF3"/>
    <property type="match status" value="1"/>
</dbReference>
<dbReference type="InterPro" id="IPR002678">
    <property type="entry name" value="DUF34/NIF3"/>
</dbReference>
<dbReference type="RefSeq" id="WP_307342866.1">
    <property type="nucleotide sequence ID" value="NZ_JAUSUD010000013.1"/>
</dbReference>
<sequence length="373" mass="41160">MSKTPNGFEIIQLFEQYSPKSYALEGDKIGLQIGSLNKPIKKIMITLDVIEEVIDEAITKEVDLIIAHHPPIFRPIKNLTTDTAYGKMIEKCIKHDLAVYVAHTNLDVAPGGVNDLLADSLHLKNTDVLIPTYEDTLKKLVVFVPTTHADEVKAALGKAGAGHIGQYSHCAFQTNGEGSFLPLENTAPYIGEQGKLETVQEVRLETIMPQSIQNAVLKAMKKAHPYEEVAYDIYPLEQKGNSLGLGRIGYLEKEMTLQQFASHVKNTLKVEFVRMVGNPDDLVKKVAVLGGDGNKYIQAAKYKGADVYVTGDLYFHVAHDALMAGLNVIDPGHHVEKVMINGVSDKISTLCKDKKFNVKVFGSEIDTNPFKFI</sequence>
<dbReference type="Gene3D" id="3.30.70.120">
    <property type="match status" value="1"/>
</dbReference>